<evidence type="ECO:0000259" key="7">
    <source>
        <dbReference type="PROSITE" id="PS50048"/>
    </source>
</evidence>
<evidence type="ECO:0000256" key="1">
    <source>
        <dbReference type="ARBA" id="ARBA00022723"/>
    </source>
</evidence>
<evidence type="ECO:0000256" key="4">
    <source>
        <dbReference type="ARBA" id="ARBA00023163"/>
    </source>
</evidence>
<dbReference type="Gene3D" id="4.10.240.10">
    <property type="entry name" value="Zn(2)-C6 fungal-type DNA-binding domain"/>
    <property type="match status" value="1"/>
</dbReference>
<dbReference type="InterPro" id="IPR007219">
    <property type="entry name" value="XnlR_reg_dom"/>
</dbReference>
<dbReference type="GeneID" id="81363691"/>
<dbReference type="RefSeq" id="XP_056494812.1">
    <property type="nucleotide sequence ID" value="XM_056624711.1"/>
</dbReference>
<sequence>MSYNSHPHPSDPEYALETLENQLEPFSCDDAFPGLVQPSPSVFQTNIDPIPGGEPLGPNPRERPLNSKVPIPRSVYTGNYVASSRVGRACENCRKQKTKCSGHRPTCQRCQDVHIWCSYGNRKREKMLREIKDLTAQVHIYEDLLQELNPPPGFLNHSHLVWRRTENSLVVVAHVEEDFNRDLASQAMGFVGEHSEMAWLYRLKRDLDQDNKTIGDSLARPSISSVNYFQDTTIITSLEDVDLLVRPPQQIADRLLEDYFQSVHPEFPIIGKEAFMGQYRSFYSKNNVRVGKRWVAVLNLVLAVAARLSELAQRQPQGNFTDHVVYFARAWRLSMGDIALLNHPSLEQVQVEGLAAFYLLSTGQVNRSWRIIGTAMRSAVTIGLNLRIESDGVTYISQETRYSVWWALFILDTVLCVVAGRPPSTDEVFCTTPLPRLRREEDFWEEGVTQLITDQDARKILLTSLLSNNLMTPGPSEATVERSRSTNCGSSNGTDPTTQGMTNAHISNTSLYLLYAVDLASLLREAIETLYAPGTARRSWPEMEAAIFTFNSSTDNWLSRLPAEFHFGALEINQTFIRQRISLGFRFYTTKLVITQPCLRHLARQPPGATSSTVCDTMASMCVQAACQMLDMLPDEADVNWLYGVSPWWCVVHYMMQSTTVLLIELFAQGQRGSTEATVLAKKVEKAIRWLRAISINDSSSRRAWLVCIDILSLHGSKLPSKVNVEI</sequence>
<reference evidence="8" key="2">
    <citation type="journal article" date="2023" name="IMA Fungus">
        <title>Comparative genomic study of the Penicillium genus elucidates a diverse pangenome and 15 lateral gene transfer events.</title>
        <authorList>
            <person name="Petersen C."/>
            <person name="Sorensen T."/>
            <person name="Nielsen M.R."/>
            <person name="Sondergaard T.E."/>
            <person name="Sorensen J.L."/>
            <person name="Fitzpatrick D.A."/>
            <person name="Frisvad J.C."/>
            <person name="Nielsen K.L."/>
        </authorList>
    </citation>
    <scope>NUCLEOTIDE SEQUENCE</scope>
    <source>
        <strain evidence="8">IBT 29677</strain>
    </source>
</reference>
<comment type="caution">
    <text evidence="8">The sequence shown here is derived from an EMBL/GenBank/DDBJ whole genome shotgun (WGS) entry which is preliminary data.</text>
</comment>
<keyword evidence="2" id="KW-0805">Transcription regulation</keyword>
<dbReference type="GO" id="GO:0000981">
    <property type="term" value="F:DNA-binding transcription factor activity, RNA polymerase II-specific"/>
    <property type="evidence" value="ECO:0007669"/>
    <property type="project" value="InterPro"/>
</dbReference>
<evidence type="ECO:0000256" key="6">
    <source>
        <dbReference type="SAM" id="MobiDB-lite"/>
    </source>
</evidence>
<feature type="domain" description="Zn(2)-C6 fungal-type" evidence="7">
    <location>
        <begin position="89"/>
        <end position="119"/>
    </location>
</feature>
<evidence type="ECO:0000256" key="5">
    <source>
        <dbReference type="ARBA" id="ARBA00023242"/>
    </source>
</evidence>
<dbReference type="AlphaFoldDB" id="A0A9W9WCJ6"/>
<dbReference type="EMBL" id="JAPZBU010000001">
    <property type="protein sequence ID" value="KAJ5414966.1"/>
    <property type="molecule type" value="Genomic_DNA"/>
</dbReference>
<name>A0A9W9WCJ6_9EURO</name>
<protein>
    <recommendedName>
        <fullName evidence="7">Zn(2)-C6 fungal-type domain-containing protein</fullName>
    </recommendedName>
</protein>
<evidence type="ECO:0000256" key="2">
    <source>
        <dbReference type="ARBA" id="ARBA00023015"/>
    </source>
</evidence>
<keyword evidence="3" id="KW-0238">DNA-binding</keyword>
<dbReference type="Proteomes" id="UP001147747">
    <property type="component" value="Unassembled WGS sequence"/>
</dbReference>
<dbReference type="Pfam" id="PF04082">
    <property type="entry name" value="Fungal_trans"/>
    <property type="match status" value="1"/>
</dbReference>
<dbReference type="PROSITE" id="PS00463">
    <property type="entry name" value="ZN2_CY6_FUNGAL_1"/>
    <property type="match status" value="1"/>
</dbReference>
<dbReference type="GO" id="GO:0003677">
    <property type="term" value="F:DNA binding"/>
    <property type="evidence" value="ECO:0007669"/>
    <property type="project" value="UniProtKB-KW"/>
</dbReference>
<keyword evidence="5" id="KW-0539">Nucleus</keyword>
<dbReference type="CDD" id="cd12148">
    <property type="entry name" value="fungal_TF_MHR"/>
    <property type="match status" value="1"/>
</dbReference>
<keyword evidence="4" id="KW-0804">Transcription</keyword>
<keyword evidence="1" id="KW-0479">Metal-binding</keyword>
<dbReference type="OrthoDB" id="5296287at2759"/>
<feature type="region of interest" description="Disordered" evidence="6">
    <location>
        <begin position="473"/>
        <end position="501"/>
    </location>
</feature>
<dbReference type="GO" id="GO:0008270">
    <property type="term" value="F:zinc ion binding"/>
    <property type="evidence" value="ECO:0007669"/>
    <property type="project" value="InterPro"/>
</dbReference>
<dbReference type="SUPFAM" id="SSF57701">
    <property type="entry name" value="Zn2/Cys6 DNA-binding domain"/>
    <property type="match status" value="1"/>
</dbReference>
<dbReference type="GO" id="GO:0006351">
    <property type="term" value="P:DNA-templated transcription"/>
    <property type="evidence" value="ECO:0007669"/>
    <property type="project" value="InterPro"/>
</dbReference>
<evidence type="ECO:0000313" key="8">
    <source>
        <dbReference type="EMBL" id="KAJ5414966.1"/>
    </source>
</evidence>
<dbReference type="Pfam" id="PF00172">
    <property type="entry name" value="Zn_clus"/>
    <property type="match status" value="1"/>
</dbReference>
<evidence type="ECO:0000313" key="9">
    <source>
        <dbReference type="Proteomes" id="UP001147747"/>
    </source>
</evidence>
<proteinExistence type="predicted"/>
<dbReference type="PANTHER" id="PTHR47654:SF1">
    <property type="entry name" value="ZN(II)2CYS6 TRANSCRIPTION FACTOR (EUROFUNG)"/>
    <property type="match status" value="1"/>
</dbReference>
<dbReference type="PANTHER" id="PTHR47654">
    <property type="entry name" value="ZN(II)2CYS6 TRANSCRIPTION FACTOR (EUROFUNG)-RELATED"/>
    <property type="match status" value="1"/>
</dbReference>
<dbReference type="SMART" id="SM00906">
    <property type="entry name" value="Fungal_trans"/>
    <property type="match status" value="1"/>
</dbReference>
<feature type="compositionally biased region" description="Polar residues" evidence="6">
    <location>
        <begin position="485"/>
        <end position="501"/>
    </location>
</feature>
<dbReference type="InterPro" id="IPR001138">
    <property type="entry name" value="Zn2Cys6_DnaBD"/>
</dbReference>
<dbReference type="InterPro" id="IPR036864">
    <property type="entry name" value="Zn2-C6_fun-type_DNA-bd_sf"/>
</dbReference>
<feature type="region of interest" description="Disordered" evidence="6">
    <location>
        <begin position="49"/>
        <end position="70"/>
    </location>
</feature>
<reference evidence="8" key="1">
    <citation type="submission" date="2022-12" db="EMBL/GenBank/DDBJ databases">
        <authorList>
            <person name="Petersen C."/>
        </authorList>
    </citation>
    <scope>NUCLEOTIDE SEQUENCE</scope>
    <source>
        <strain evidence="8">IBT 29677</strain>
    </source>
</reference>
<dbReference type="InterPro" id="IPR053230">
    <property type="entry name" value="Trans_reg_galc"/>
</dbReference>
<dbReference type="CDD" id="cd00067">
    <property type="entry name" value="GAL4"/>
    <property type="match status" value="1"/>
</dbReference>
<accession>A0A9W9WCJ6</accession>
<dbReference type="PROSITE" id="PS50048">
    <property type="entry name" value="ZN2_CY6_FUNGAL_2"/>
    <property type="match status" value="1"/>
</dbReference>
<organism evidence="8 9">
    <name type="scientific">Penicillium cosmopolitanum</name>
    <dbReference type="NCBI Taxonomy" id="1131564"/>
    <lineage>
        <taxon>Eukaryota</taxon>
        <taxon>Fungi</taxon>
        <taxon>Dikarya</taxon>
        <taxon>Ascomycota</taxon>
        <taxon>Pezizomycotina</taxon>
        <taxon>Eurotiomycetes</taxon>
        <taxon>Eurotiomycetidae</taxon>
        <taxon>Eurotiales</taxon>
        <taxon>Aspergillaceae</taxon>
        <taxon>Penicillium</taxon>
    </lineage>
</organism>
<gene>
    <name evidence="8" type="ORF">N7509_000064</name>
</gene>
<dbReference type="SMART" id="SM00066">
    <property type="entry name" value="GAL4"/>
    <property type="match status" value="1"/>
</dbReference>
<keyword evidence="9" id="KW-1185">Reference proteome</keyword>
<evidence type="ECO:0000256" key="3">
    <source>
        <dbReference type="ARBA" id="ARBA00023125"/>
    </source>
</evidence>